<dbReference type="AlphaFoldDB" id="A0A2T4N3S3"/>
<comment type="caution">
    <text evidence="1">The sequence shown here is derived from an EMBL/GenBank/DDBJ whole genome shotgun (WGS) entry which is preliminary data.</text>
</comment>
<gene>
    <name evidence="1" type="ORF">DAA48_08740</name>
</gene>
<name>A0A2T4N3S3_AERVE</name>
<evidence type="ECO:0000313" key="1">
    <source>
        <dbReference type="EMBL" id="PTH81463.1"/>
    </source>
</evidence>
<evidence type="ECO:0000313" key="2">
    <source>
        <dbReference type="Proteomes" id="UP000241986"/>
    </source>
</evidence>
<dbReference type="EMBL" id="PZKL01000020">
    <property type="protein sequence ID" value="PTH81463.1"/>
    <property type="molecule type" value="Genomic_DNA"/>
</dbReference>
<protein>
    <submittedName>
        <fullName evidence="1">Uncharacterized protein</fullName>
    </submittedName>
</protein>
<proteinExistence type="predicted"/>
<sequence length="183" mass="20925">MDMFRSIMFINGMERYTVKGWGRDITIPILIDPEAWLGLFMLRSDEMCISLLGHRMWNAAYVGDQECIEGFRPVNFQDVKQDSSALDTYRKYQVAEDAGVPYSLRFMICKMAMMRSLHIEGTEVSSKPYVRVLSDDVFGHGDILPMIDQSKIYAGLLSSLTRKMNLNLQHELAKASDMDLGHN</sequence>
<reference evidence="1 2" key="1">
    <citation type="submission" date="2018-03" db="EMBL/GenBank/DDBJ databases">
        <title>Aeromonas veronii whole genome sequencing and analysis.</title>
        <authorList>
            <person name="Xie H."/>
            <person name="Liu T."/>
            <person name="Wang K."/>
        </authorList>
    </citation>
    <scope>NUCLEOTIDE SEQUENCE [LARGE SCALE GENOMIC DNA]</scope>
    <source>
        <strain evidence="1 2">XH.VA.1</strain>
    </source>
</reference>
<accession>A0A2T4N3S3</accession>
<dbReference type="Proteomes" id="UP000241986">
    <property type="component" value="Unassembled WGS sequence"/>
</dbReference>
<organism evidence="1 2">
    <name type="scientific">Aeromonas veronii</name>
    <dbReference type="NCBI Taxonomy" id="654"/>
    <lineage>
        <taxon>Bacteria</taxon>
        <taxon>Pseudomonadati</taxon>
        <taxon>Pseudomonadota</taxon>
        <taxon>Gammaproteobacteria</taxon>
        <taxon>Aeromonadales</taxon>
        <taxon>Aeromonadaceae</taxon>
        <taxon>Aeromonas</taxon>
    </lineage>
</organism>